<dbReference type="InterPro" id="IPR051934">
    <property type="entry name" value="Phage_Tail_Fiber_Structural"/>
</dbReference>
<evidence type="ECO:0000256" key="2">
    <source>
        <dbReference type="ARBA" id="ARBA00022581"/>
    </source>
</evidence>
<dbReference type="RefSeq" id="WP_188592762.1">
    <property type="nucleotide sequence ID" value="NZ_BMFU01000003.1"/>
</dbReference>
<proteinExistence type="predicted"/>
<evidence type="ECO:0000313" key="4">
    <source>
        <dbReference type="Proteomes" id="UP000652153"/>
    </source>
</evidence>
<comment type="subcellular location">
    <subcellularLocation>
        <location evidence="1">Virion</location>
    </subcellularLocation>
</comment>
<reference evidence="4" key="1">
    <citation type="journal article" date="2019" name="Int. J. Syst. Evol. Microbiol.">
        <title>The Global Catalogue of Microorganisms (GCM) 10K type strain sequencing project: providing services to taxonomists for standard genome sequencing and annotation.</title>
        <authorList>
            <consortium name="The Broad Institute Genomics Platform"/>
            <consortium name="The Broad Institute Genome Sequencing Center for Infectious Disease"/>
            <person name="Wu L."/>
            <person name="Ma J."/>
        </authorList>
    </citation>
    <scope>NUCLEOTIDE SEQUENCE [LARGE SCALE GENOMIC DNA]</scope>
    <source>
        <strain evidence="4">CGMCC 1.12770</strain>
    </source>
</reference>
<sequence length="358" mass="38539">MPKDTDRLNLPLPLGNENVTRESINSIFEKIDAGVATQDDLDELREAVSKMDIPDASLTQKGKVQLSNAVDSNAENMAATPKAVKNAVSEVVTAIQLGVEQKAKMVSALNNIGVVASTIETWEQLVDKVAGVIKATGNASSKEVLSGYTFSNTEANKLTGTMMNQGAKVSTINTQGGEFFIPAGYHNGGGKITAYFENLVAGNVKNAVNIGGVIGNLQTIELTSELSDYVLKGMPSNSSYRLDNPNGNNPVGYINTFSKSFSLKYGGSVRVSVNGYRLAQYETYYNVRIKIFKSGIVVYDKLAKDSYNDIVVEVDSGGETLKIDVIYTKINNISGVDTEVRAIDVSWGIKNFDKGVVF</sequence>
<comment type="caution">
    <text evidence="3">The sequence shown here is derived from an EMBL/GenBank/DDBJ whole genome shotgun (WGS) entry which is preliminary data.</text>
</comment>
<protein>
    <recommendedName>
        <fullName evidence="5">Tail fiber protein</fullName>
    </recommendedName>
</protein>
<evidence type="ECO:0008006" key="5">
    <source>
        <dbReference type="Google" id="ProtNLM"/>
    </source>
</evidence>
<evidence type="ECO:0000313" key="3">
    <source>
        <dbReference type="EMBL" id="GGH56591.1"/>
    </source>
</evidence>
<dbReference type="InterPro" id="IPR005068">
    <property type="entry name" value="Phage_lambda_Stf-r2"/>
</dbReference>
<dbReference type="PANTHER" id="PTHR35191:SF1">
    <property type="entry name" value="PROPHAGE SIDE TAIL FIBER PROTEIN HOMOLOG STFQ-RELATED"/>
    <property type="match status" value="1"/>
</dbReference>
<organism evidence="3 4">
    <name type="scientific">Paenibacillus silvae</name>
    <dbReference type="NCBI Taxonomy" id="1325358"/>
    <lineage>
        <taxon>Bacteria</taxon>
        <taxon>Bacillati</taxon>
        <taxon>Bacillota</taxon>
        <taxon>Bacilli</taxon>
        <taxon>Bacillales</taxon>
        <taxon>Paenibacillaceae</taxon>
        <taxon>Paenibacillus</taxon>
    </lineage>
</organism>
<keyword evidence="4" id="KW-1185">Reference proteome</keyword>
<gene>
    <name evidence="3" type="ORF">GCM10008014_27410</name>
</gene>
<dbReference type="Proteomes" id="UP000652153">
    <property type="component" value="Unassembled WGS sequence"/>
</dbReference>
<keyword evidence="2" id="KW-0945">Host-virus interaction</keyword>
<name>A0ABQ1ZBX8_9BACL</name>
<dbReference type="EMBL" id="BMFU01000003">
    <property type="protein sequence ID" value="GGH56591.1"/>
    <property type="molecule type" value="Genomic_DNA"/>
</dbReference>
<dbReference type="Pfam" id="PF03406">
    <property type="entry name" value="Phage_fiber_2"/>
    <property type="match status" value="1"/>
</dbReference>
<accession>A0ABQ1ZBX8</accession>
<dbReference type="PANTHER" id="PTHR35191">
    <property type="entry name" value="PROPHAGE SIDE TAIL FIBER PROTEIN HOMOLOG STFQ-RELATED"/>
    <property type="match status" value="1"/>
</dbReference>
<evidence type="ECO:0000256" key="1">
    <source>
        <dbReference type="ARBA" id="ARBA00004328"/>
    </source>
</evidence>